<protein>
    <submittedName>
        <fullName evidence="2">Uncharacterized protein</fullName>
    </submittedName>
</protein>
<dbReference type="Proteomes" id="UP000515908">
    <property type="component" value="Chromosome 16"/>
</dbReference>
<name>A0A7G2CJN6_9TRYP</name>
<proteinExistence type="predicted"/>
<organism evidence="2 3">
    <name type="scientific">Angomonas deanei</name>
    <dbReference type="NCBI Taxonomy" id="59799"/>
    <lineage>
        <taxon>Eukaryota</taxon>
        <taxon>Discoba</taxon>
        <taxon>Euglenozoa</taxon>
        <taxon>Kinetoplastea</taxon>
        <taxon>Metakinetoplastina</taxon>
        <taxon>Trypanosomatida</taxon>
        <taxon>Trypanosomatidae</taxon>
        <taxon>Strigomonadinae</taxon>
        <taxon>Angomonas</taxon>
    </lineage>
</organism>
<sequence length="206" mass="23692">MDCRRKSELKVEDMKQAEKALSATPKITSGQFNQTLQRMQEREERKRAKLARKEEEAAQKELAEVREGPTINKASEQLAARSRRRPTHHCQLPPEEPQHNSVASRKVNFRDFERRQMILEERRRERVENLVLEVAQAELEECTFKPAILNGGTPAPSDVSVVSHHTEFSPSYATDSRTPWCGVKDDLADLEETLVTWEELALDVED</sequence>
<dbReference type="VEuPathDB" id="TriTrypDB:ADEAN_000752000"/>
<feature type="region of interest" description="Disordered" evidence="1">
    <location>
        <begin position="1"/>
        <end position="27"/>
    </location>
</feature>
<evidence type="ECO:0000313" key="2">
    <source>
        <dbReference type="EMBL" id="CAD2220006.1"/>
    </source>
</evidence>
<gene>
    <name evidence="2" type="ORF">ADEAN_000752000</name>
</gene>
<feature type="compositionally biased region" description="Basic and acidic residues" evidence="1">
    <location>
        <begin position="39"/>
        <end position="67"/>
    </location>
</feature>
<evidence type="ECO:0000256" key="1">
    <source>
        <dbReference type="SAM" id="MobiDB-lite"/>
    </source>
</evidence>
<keyword evidence="3" id="KW-1185">Reference proteome</keyword>
<accession>A0A7G2CJN6</accession>
<feature type="region of interest" description="Disordered" evidence="1">
    <location>
        <begin position="39"/>
        <end position="103"/>
    </location>
</feature>
<reference evidence="2 3" key="1">
    <citation type="submission" date="2020-08" db="EMBL/GenBank/DDBJ databases">
        <authorList>
            <person name="Newling K."/>
            <person name="Davey J."/>
            <person name="Forrester S."/>
        </authorList>
    </citation>
    <scope>NUCLEOTIDE SEQUENCE [LARGE SCALE GENOMIC DNA]</scope>
    <source>
        <strain evidence="3">Crithidia deanei Carvalho (ATCC PRA-265)</strain>
    </source>
</reference>
<dbReference type="AlphaFoldDB" id="A0A7G2CJN6"/>
<dbReference type="EMBL" id="LR877160">
    <property type="protein sequence ID" value="CAD2220006.1"/>
    <property type="molecule type" value="Genomic_DNA"/>
</dbReference>
<feature type="compositionally biased region" description="Basic and acidic residues" evidence="1">
    <location>
        <begin position="1"/>
        <end position="18"/>
    </location>
</feature>
<evidence type="ECO:0000313" key="3">
    <source>
        <dbReference type="Proteomes" id="UP000515908"/>
    </source>
</evidence>